<feature type="compositionally biased region" description="Basic and acidic residues" evidence="1">
    <location>
        <begin position="20"/>
        <end position="30"/>
    </location>
</feature>
<dbReference type="AlphaFoldDB" id="A0A8K0PBV9"/>
<protein>
    <submittedName>
        <fullName evidence="2">Uncharacterized protein</fullName>
    </submittedName>
</protein>
<gene>
    <name evidence="2" type="ORF">J437_LFUL017883</name>
</gene>
<reference evidence="2" key="1">
    <citation type="submission" date="2013-04" db="EMBL/GenBank/DDBJ databases">
        <authorList>
            <person name="Qu J."/>
            <person name="Murali S.C."/>
            <person name="Bandaranaike D."/>
            <person name="Bellair M."/>
            <person name="Blankenburg K."/>
            <person name="Chao H."/>
            <person name="Dinh H."/>
            <person name="Doddapaneni H."/>
            <person name="Downs B."/>
            <person name="Dugan-Rocha S."/>
            <person name="Elkadiri S."/>
            <person name="Gnanaolivu R.D."/>
            <person name="Hernandez B."/>
            <person name="Javaid M."/>
            <person name="Jayaseelan J.C."/>
            <person name="Lee S."/>
            <person name="Li M."/>
            <person name="Ming W."/>
            <person name="Munidasa M."/>
            <person name="Muniz J."/>
            <person name="Nguyen L."/>
            <person name="Ongeri F."/>
            <person name="Osuji N."/>
            <person name="Pu L.-L."/>
            <person name="Puazo M."/>
            <person name="Qu C."/>
            <person name="Quiroz J."/>
            <person name="Raj R."/>
            <person name="Weissenberger G."/>
            <person name="Xin Y."/>
            <person name="Zou X."/>
            <person name="Han Y."/>
            <person name="Richards S."/>
            <person name="Worley K."/>
            <person name="Muzny D."/>
            <person name="Gibbs R."/>
        </authorList>
    </citation>
    <scope>NUCLEOTIDE SEQUENCE</scope>
    <source>
        <strain evidence="2">Sampled in the wild</strain>
    </source>
</reference>
<evidence type="ECO:0000313" key="3">
    <source>
        <dbReference type="Proteomes" id="UP000792457"/>
    </source>
</evidence>
<feature type="compositionally biased region" description="Basic and acidic residues" evidence="1">
    <location>
        <begin position="187"/>
        <end position="198"/>
    </location>
</feature>
<feature type="compositionally biased region" description="Low complexity" evidence="1">
    <location>
        <begin position="110"/>
        <end position="121"/>
    </location>
</feature>
<organism evidence="2 3">
    <name type="scientific">Ladona fulva</name>
    <name type="common">Scarce chaser dragonfly</name>
    <name type="synonym">Libellula fulva</name>
    <dbReference type="NCBI Taxonomy" id="123851"/>
    <lineage>
        <taxon>Eukaryota</taxon>
        <taxon>Metazoa</taxon>
        <taxon>Ecdysozoa</taxon>
        <taxon>Arthropoda</taxon>
        <taxon>Hexapoda</taxon>
        <taxon>Insecta</taxon>
        <taxon>Pterygota</taxon>
        <taxon>Palaeoptera</taxon>
        <taxon>Odonata</taxon>
        <taxon>Epiprocta</taxon>
        <taxon>Anisoptera</taxon>
        <taxon>Libelluloidea</taxon>
        <taxon>Libellulidae</taxon>
        <taxon>Ladona</taxon>
    </lineage>
</organism>
<dbReference type="Proteomes" id="UP000792457">
    <property type="component" value="Unassembled WGS sequence"/>
</dbReference>
<proteinExistence type="predicted"/>
<dbReference type="EMBL" id="KZ309235">
    <property type="protein sequence ID" value="KAG8237874.1"/>
    <property type="molecule type" value="Genomic_DNA"/>
</dbReference>
<reference evidence="2" key="2">
    <citation type="submission" date="2017-10" db="EMBL/GenBank/DDBJ databases">
        <title>Ladona fulva Genome sequencing and assembly.</title>
        <authorList>
            <person name="Murali S."/>
            <person name="Richards S."/>
            <person name="Bandaranaike D."/>
            <person name="Bellair M."/>
            <person name="Blankenburg K."/>
            <person name="Chao H."/>
            <person name="Dinh H."/>
            <person name="Doddapaneni H."/>
            <person name="Dugan-Rocha S."/>
            <person name="Elkadiri S."/>
            <person name="Gnanaolivu R."/>
            <person name="Hernandez B."/>
            <person name="Skinner E."/>
            <person name="Javaid M."/>
            <person name="Lee S."/>
            <person name="Li M."/>
            <person name="Ming W."/>
            <person name="Munidasa M."/>
            <person name="Muniz J."/>
            <person name="Nguyen L."/>
            <person name="Hughes D."/>
            <person name="Osuji N."/>
            <person name="Pu L.-L."/>
            <person name="Puazo M."/>
            <person name="Qu C."/>
            <person name="Quiroz J."/>
            <person name="Raj R."/>
            <person name="Weissenberger G."/>
            <person name="Xin Y."/>
            <person name="Zou X."/>
            <person name="Han Y."/>
            <person name="Worley K."/>
            <person name="Muzny D."/>
            <person name="Gibbs R."/>
        </authorList>
    </citation>
    <scope>NUCLEOTIDE SEQUENCE</scope>
    <source>
        <strain evidence="2">Sampled in the wild</strain>
    </source>
</reference>
<feature type="compositionally biased region" description="Polar residues" evidence="1">
    <location>
        <begin position="31"/>
        <end position="46"/>
    </location>
</feature>
<comment type="caution">
    <text evidence="2">The sequence shown here is derived from an EMBL/GenBank/DDBJ whole genome shotgun (WGS) entry which is preliminary data.</text>
</comment>
<feature type="compositionally biased region" description="Basic and acidic residues" evidence="1">
    <location>
        <begin position="54"/>
        <end position="77"/>
    </location>
</feature>
<name>A0A8K0PBV9_LADFU</name>
<feature type="region of interest" description="Disordered" evidence="1">
    <location>
        <begin position="1"/>
        <end position="222"/>
    </location>
</feature>
<evidence type="ECO:0000256" key="1">
    <source>
        <dbReference type="SAM" id="MobiDB-lite"/>
    </source>
</evidence>
<feature type="compositionally biased region" description="Basic and acidic residues" evidence="1">
    <location>
        <begin position="206"/>
        <end position="220"/>
    </location>
</feature>
<sequence>MERSSKEDEMEETCLSSESVKGKENCDNGGEKSTSGSDELKTSSYLRTLLADAMLEKEEKNSRGESVERQPKEESPPREQSPLSSERSDLVKVGEEEMSGQTSGDEELDTTTSSDIEIISSPNGGDSGSNRSESRKRGPGMGAKLSFTSRQGAMGAAPSPSPSTASSSSSSSSFSMVGRGMSGLGMQREERHLAKISDHAASAGHMEFRESYHRGESDRGHHLHHYSQRHRFGSGHLMMEANPAVPSNEVEELS</sequence>
<accession>A0A8K0PBV9</accession>
<feature type="non-terminal residue" evidence="2">
    <location>
        <position position="1"/>
    </location>
</feature>
<feature type="compositionally biased region" description="Basic and acidic residues" evidence="1">
    <location>
        <begin position="86"/>
        <end position="95"/>
    </location>
</feature>
<evidence type="ECO:0000313" key="2">
    <source>
        <dbReference type="EMBL" id="KAG8237874.1"/>
    </source>
</evidence>
<feature type="compositionally biased region" description="Low complexity" evidence="1">
    <location>
        <begin position="156"/>
        <end position="175"/>
    </location>
</feature>
<feature type="compositionally biased region" description="Polar residues" evidence="1">
    <location>
        <begin position="122"/>
        <end position="131"/>
    </location>
</feature>
<keyword evidence="3" id="KW-1185">Reference proteome</keyword>